<dbReference type="PANTHER" id="PTHR46430">
    <property type="entry name" value="PROTEIN SKT5-RELATED"/>
    <property type="match status" value="1"/>
</dbReference>
<dbReference type="Gene3D" id="1.25.40.10">
    <property type="entry name" value="Tetratricopeptide repeat domain"/>
    <property type="match status" value="2"/>
</dbReference>
<dbReference type="InterPro" id="IPR051726">
    <property type="entry name" value="Chitin_Synth_Reg"/>
</dbReference>
<gene>
    <name evidence="2" type="ORF">METBIDRAFT_19995</name>
</gene>
<feature type="non-terminal residue" evidence="2">
    <location>
        <position position="394"/>
    </location>
</feature>
<dbReference type="InterPro" id="IPR011990">
    <property type="entry name" value="TPR-like_helical_dom_sf"/>
</dbReference>
<dbReference type="Proteomes" id="UP000092555">
    <property type="component" value="Unassembled WGS sequence"/>
</dbReference>
<sequence>SDAFISRKIDEFVQLRALIAAGNKSFEYRLKWVHMLVAATNNRLFAYVNIKGEAVPPDRVLENKLHFIRTCVSHLHKLLKELARSERHGAKRLYAEACYIQGCFHLHAYMDRYGQDFGHDFDAPEAEFFFAACLDSNPAYFRAYYEMGELCELLQEDAQFDQAMQHYTESAKMGYNRAIYKVALVQLLVPHKRLPRFLHYFKKLAEIDMDSSDVQLSGADRDELEEIVGLALFQLAKIYEGIYPGDLQADDAFVQACLESAPVTYSRSLAYYNRAAKLSCVQAQVRLAKVYEDAELDREYNPKKSIQWYMRASSSPLKFRRHPEAMLGLSRWLMKGSAGASKHIPYPDPERAVQWCQRACKEFAYPEAFFQMGLLVEQGYAAGDPRTWFEQAEA</sequence>
<dbReference type="Pfam" id="PF08238">
    <property type="entry name" value="Sel1"/>
    <property type="match status" value="4"/>
</dbReference>
<dbReference type="AlphaFoldDB" id="A0A1A0H8I8"/>
<dbReference type="RefSeq" id="XP_018710858.1">
    <property type="nucleotide sequence ID" value="XM_018854921.1"/>
</dbReference>
<evidence type="ECO:0000256" key="1">
    <source>
        <dbReference type="ARBA" id="ARBA00022737"/>
    </source>
</evidence>
<protein>
    <recommendedName>
        <fullName evidence="4">HCP-like protein</fullName>
    </recommendedName>
</protein>
<dbReference type="EMBL" id="LXTC01000004">
    <property type="protein sequence ID" value="OBA20336.1"/>
    <property type="molecule type" value="Genomic_DNA"/>
</dbReference>
<keyword evidence="1" id="KW-0677">Repeat</keyword>
<reference evidence="2 3" key="1">
    <citation type="submission" date="2016-05" db="EMBL/GenBank/DDBJ databases">
        <title>Comparative genomics of biotechnologically important yeasts.</title>
        <authorList>
            <consortium name="DOE Joint Genome Institute"/>
            <person name="Riley R."/>
            <person name="Haridas S."/>
            <person name="Wolfe K.H."/>
            <person name="Lopes M.R."/>
            <person name="Hittinger C.T."/>
            <person name="Goker M."/>
            <person name="Salamov A."/>
            <person name="Wisecaver J."/>
            <person name="Long T.M."/>
            <person name="Aerts A.L."/>
            <person name="Barry K."/>
            <person name="Choi C."/>
            <person name="Clum A."/>
            <person name="Coughlan A.Y."/>
            <person name="Deshpande S."/>
            <person name="Douglass A.P."/>
            <person name="Hanson S.J."/>
            <person name="Klenk H.-P."/>
            <person name="LaButti K."/>
            <person name="Lapidus A."/>
            <person name="Lindquist E."/>
            <person name="Lipzen A."/>
            <person name="Meier-kolthoff J.P."/>
            <person name="Ohm R.A."/>
            <person name="Otillar R.P."/>
            <person name="Pangilinan J."/>
            <person name="Peng Y."/>
            <person name="Rokas A."/>
            <person name="Rosa C.A."/>
            <person name="Scheuner C."/>
            <person name="Sibirny A.A."/>
            <person name="Slot J.C."/>
            <person name="Stielow J.B."/>
            <person name="Sun H."/>
            <person name="Kurtzman C.P."/>
            <person name="Blackwell M."/>
            <person name="Grigoriev I.V."/>
            <person name="Jeffries T.W."/>
        </authorList>
    </citation>
    <scope>NUCLEOTIDE SEQUENCE [LARGE SCALE GENOMIC DNA]</scope>
    <source>
        <strain evidence="2 3">NRRL YB-4993</strain>
    </source>
</reference>
<dbReference type="SUPFAM" id="SSF81901">
    <property type="entry name" value="HCP-like"/>
    <property type="match status" value="2"/>
</dbReference>
<dbReference type="InterPro" id="IPR006597">
    <property type="entry name" value="Sel1-like"/>
</dbReference>
<dbReference type="PANTHER" id="PTHR46430:SF3">
    <property type="entry name" value="ACTIVATOR OF C KINASE PROTEIN 1"/>
    <property type="match status" value="1"/>
</dbReference>
<evidence type="ECO:0008006" key="4">
    <source>
        <dbReference type="Google" id="ProtNLM"/>
    </source>
</evidence>
<organism evidence="2 3">
    <name type="scientific">Metschnikowia bicuspidata var. bicuspidata NRRL YB-4993</name>
    <dbReference type="NCBI Taxonomy" id="869754"/>
    <lineage>
        <taxon>Eukaryota</taxon>
        <taxon>Fungi</taxon>
        <taxon>Dikarya</taxon>
        <taxon>Ascomycota</taxon>
        <taxon>Saccharomycotina</taxon>
        <taxon>Pichiomycetes</taxon>
        <taxon>Metschnikowiaceae</taxon>
        <taxon>Metschnikowia</taxon>
    </lineage>
</organism>
<dbReference type="SMART" id="SM00671">
    <property type="entry name" value="SEL1"/>
    <property type="match status" value="3"/>
</dbReference>
<accession>A0A1A0H8I8</accession>
<feature type="non-terminal residue" evidence="2">
    <location>
        <position position="1"/>
    </location>
</feature>
<dbReference type="GeneID" id="30027897"/>
<dbReference type="OrthoDB" id="272077at2759"/>
<dbReference type="STRING" id="869754.A0A1A0H8I8"/>
<comment type="caution">
    <text evidence="2">The sequence shown here is derived from an EMBL/GenBank/DDBJ whole genome shotgun (WGS) entry which is preliminary data.</text>
</comment>
<evidence type="ECO:0000313" key="2">
    <source>
        <dbReference type="EMBL" id="OBA20336.1"/>
    </source>
</evidence>
<keyword evidence="3" id="KW-1185">Reference proteome</keyword>
<evidence type="ECO:0000313" key="3">
    <source>
        <dbReference type="Proteomes" id="UP000092555"/>
    </source>
</evidence>
<proteinExistence type="predicted"/>
<name>A0A1A0H8I8_9ASCO</name>